<proteinExistence type="predicted"/>
<sequence>MRTRVGTHNRAGITNMLCNLWRKEPGKLRAGVMCKMGRRETVQGVMEQICINQEVRTNGGKKKKKKKEEKKWIVP</sequence>
<evidence type="ECO:0000256" key="1">
    <source>
        <dbReference type="SAM" id="MobiDB-lite"/>
    </source>
</evidence>
<reference evidence="4 5" key="1">
    <citation type="submission" date="2016-05" db="EMBL/GenBank/DDBJ databases">
        <authorList>
            <person name="Naeem Raeece"/>
        </authorList>
    </citation>
    <scope>NUCLEOTIDE SEQUENCE [LARGE SCALE GENOMIC DNA]</scope>
</reference>
<dbReference type="EMBL" id="FLRD01001153">
    <property type="protein sequence ID" value="SBT56721.1"/>
    <property type="molecule type" value="Genomic_DNA"/>
</dbReference>
<dbReference type="EMBL" id="FLRE01000094">
    <property type="protein sequence ID" value="SBT35173.1"/>
    <property type="molecule type" value="Genomic_DNA"/>
</dbReference>
<dbReference type="Proteomes" id="UP000078550">
    <property type="component" value="Unassembled WGS sequence"/>
</dbReference>
<feature type="region of interest" description="Disordered" evidence="1">
    <location>
        <begin position="55"/>
        <end position="75"/>
    </location>
</feature>
<evidence type="ECO:0000313" key="3">
    <source>
        <dbReference type="EMBL" id="SBT56721.1"/>
    </source>
</evidence>
<dbReference type="Proteomes" id="UP000078555">
    <property type="component" value="Unassembled WGS sequence"/>
</dbReference>
<keyword evidence="5" id="KW-1185">Reference proteome</keyword>
<evidence type="ECO:0000313" key="2">
    <source>
        <dbReference type="EMBL" id="SBT35173.1"/>
    </source>
</evidence>
<dbReference type="AlphaFoldDB" id="A0A1A8YU38"/>
<protein>
    <submittedName>
        <fullName evidence="2">Uncharacterized protein</fullName>
    </submittedName>
</protein>
<evidence type="ECO:0000313" key="5">
    <source>
        <dbReference type="Proteomes" id="UP000078555"/>
    </source>
</evidence>
<accession>A0A1A8YU38</accession>
<reference evidence="2" key="2">
    <citation type="submission" date="2016-05" db="EMBL/GenBank/DDBJ databases">
        <authorList>
            <person name="Lavstsen T."/>
            <person name="Jespersen J.S."/>
        </authorList>
    </citation>
    <scope>NUCLEOTIDE SEQUENCE [LARGE SCALE GENOMIC DNA]</scope>
</reference>
<feature type="compositionally biased region" description="Basic residues" evidence="1">
    <location>
        <begin position="59"/>
        <end position="68"/>
    </location>
</feature>
<evidence type="ECO:0000313" key="4">
    <source>
        <dbReference type="Proteomes" id="UP000078550"/>
    </source>
</evidence>
<name>A0A1A8YU38_PLAOA</name>
<gene>
    <name evidence="3" type="ORF">POVWA1_078070</name>
    <name evidence="2" type="ORF">POVWA2_023640</name>
</gene>
<organism evidence="2 4">
    <name type="scientific">Plasmodium ovale wallikeri</name>
    <dbReference type="NCBI Taxonomy" id="864142"/>
    <lineage>
        <taxon>Eukaryota</taxon>
        <taxon>Sar</taxon>
        <taxon>Alveolata</taxon>
        <taxon>Apicomplexa</taxon>
        <taxon>Aconoidasida</taxon>
        <taxon>Haemosporida</taxon>
        <taxon>Plasmodiidae</taxon>
        <taxon>Plasmodium</taxon>
        <taxon>Plasmodium (Plasmodium)</taxon>
    </lineage>
</organism>